<dbReference type="Pfam" id="PF02671">
    <property type="entry name" value="PAH"/>
    <property type="match status" value="2"/>
</dbReference>
<dbReference type="Proteomes" id="UP001396334">
    <property type="component" value="Unassembled WGS sequence"/>
</dbReference>
<organism evidence="7 8">
    <name type="scientific">Hibiscus sabdariffa</name>
    <name type="common">roselle</name>
    <dbReference type="NCBI Taxonomy" id="183260"/>
    <lineage>
        <taxon>Eukaryota</taxon>
        <taxon>Viridiplantae</taxon>
        <taxon>Streptophyta</taxon>
        <taxon>Embryophyta</taxon>
        <taxon>Tracheophyta</taxon>
        <taxon>Spermatophyta</taxon>
        <taxon>Magnoliopsida</taxon>
        <taxon>eudicotyledons</taxon>
        <taxon>Gunneridae</taxon>
        <taxon>Pentapetalae</taxon>
        <taxon>rosids</taxon>
        <taxon>malvids</taxon>
        <taxon>Malvales</taxon>
        <taxon>Malvaceae</taxon>
        <taxon>Malvoideae</taxon>
        <taxon>Hibiscus</taxon>
    </lineage>
</organism>
<reference evidence="7 8" key="1">
    <citation type="journal article" date="2024" name="G3 (Bethesda)">
        <title>Genome assembly of Hibiscus sabdariffa L. provides insights into metabolisms of medicinal natural products.</title>
        <authorList>
            <person name="Kim T."/>
        </authorList>
    </citation>
    <scope>NUCLEOTIDE SEQUENCE [LARGE SCALE GENOMIC DNA]</scope>
    <source>
        <strain evidence="7">TK-2024</strain>
        <tissue evidence="7">Old leaves</tissue>
    </source>
</reference>
<dbReference type="Pfam" id="PF08295">
    <property type="entry name" value="Sin3_corepress"/>
    <property type="match status" value="1"/>
</dbReference>
<keyword evidence="2" id="KW-0678">Repressor</keyword>
<evidence type="ECO:0000256" key="5">
    <source>
        <dbReference type="SAM" id="MobiDB-lite"/>
    </source>
</evidence>
<dbReference type="InterPro" id="IPR003822">
    <property type="entry name" value="PAH"/>
</dbReference>
<evidence type="ECO:0000313" key="8">
    <source>
        <dbReference type="Proteomes" id="UP001396334"/>
    </source>
</evidence>
<comment type="caution">
    <text evidence="7">The sequence shown here is derived from an EMBL/GenBank/DDBJ whole genome shotgun (WGS) entry which is preliminary data.</text>
</comment>
<keyword evidence="8" id="KW-1185">Reference proteome</keyword>
<evidence type="ECO:0000256" key="1">
    <source>
        <dbReference type="ARBA" id="ARBA00004123"/>
    </source>
</evidence>
<dbReference type="PANTHER" id="PTHR12346">
    <property type="entry name" value="SIN3B-RELATED"/>
    <property type="match status" value="1"/>
</dbReference>
<evidence type="ECO:0000313" key="7">
    <source>
        <dbReference type="EMBL" id="KAK8986672.1"/>
    </source>
</evidence>
<dbReference type="PANTHER" id="PTHR12346:SF0">
    <property type="entry name" value="SIN3A, ISOFORM G"/>
    <property type="match status" value="1"/>
</dbReference>
<dbReference type="PROSITE" id="PS51477">
    <property type="entry name" value="PAH"/>
    <property type="match status" value="2"/>
</dbReference>
<dbReference type="SMART" id="SM00761">
    <property type="entry name" value="HDAC_interact"/>
    <property type="match status" value="1"/>
</dbReference>
<keyword evidence="3 4" id="KW-0539">Nucleus</keyword>
<dbReference type="InterPro" id="IPR036600">
    <property type="entry name" value="PAH_sf"/>
</dbReference>
<protein>
    <recommendedName>
        <fullName evidence="6">Histone deacetylase interacting domain-containing protein</fullName>
    </recommendedName>
</protein>
<dbReference type="InterPro" id="IPR039774">
    <property type="entry name" value="Sin3-like"/>
</dbReference>
<dbReference type="Gene3D" id="1.20.1160.11">
    <property type="entry name" value="Paired amphipathic helix"/>
    <property type="match status" value="2"/>
</dbReference>
<dbReference type="SUPFAM" id="SSF47762">
    <property type="entry name" value="PAH2 domain"/>
    <property type="match status" value="2"/>
</dbReference>
<feature type="domain" description="Histone deacetylase interacting" evidence="6">
    <location>
        <begin position="342"/>
        <end position="440"/>
    </location>
</feature>
<gene>
    <name evidence="7" type="ORF">V6N11_010225</name>
</gene>
<dbReference type="EMBL" id="JBBPBN010000063">
    <property type="protein sequence ID" value="KAK8986672.1"/>
    <property type="molecule type" value="Genomic_DNA"/>
</dbReference>
<proteinExistence type="predicted"/>
<sequence>MKRSQLEKLAVLSPSEGSGQPPMVEAIGLGSDGKPTLYYALEFLDTVKQRFHEKMEKYYDFVQVLKDFKDQRTDTDGFVATVKELFEGQWDLILGFNIFLPQGFRIPLPPGDKRAKFQGDDHVYQSFLDIILRKENSSVSTAEVHLQVATLFKDHPDLVLEFTSLLSGSNHYASSGRNIKSRDRSSAIPSMHAVPADKKDITTTLHAECGLSVERPRADKDIVVVKGEKEQKWHGIKERVKREEIDRRDGDFENDTYNDKNDMKKFLRIEGQLPRSVEMEDRDRDQAREKDDGMIDRNSETRERDELDRSSFGNKDAESQILLFSSKDENIEKSIKELDLSNCEQCTPSYRLLPENYPRRIASQRQNIDSEVLNDDWVSVPSGSEAFKLMRKNQYEEILFRCEDERFELDMLLESVKGTAKKVEGLLEKINHNTIKTDRPICIEEHFTAQNLRCIERLYDDHGLDVMDVLRKKAQLDLPVILTRLKQKQEEWTSCRSDFNKIWARVYAKNHHKSLDHRSFYFKQQDPKNLSTNALLAEIKEISEKKRGEDDVCLAIAAGNRRSIIPNMEFEYPDHEIHEDLYQLIKYSGGVMYN</sequence>
<comment type="subcellular location">
    <subcellularLocation>
        <location evidence="1 4">Nucleus</location>
    </subcellularLocation>
</comment>
<evidence type="ECO:0000259" key="6">
    <source>
        <dbReference type="SMART" id="SM00761"/>
    </source>
</evidence>
<evidence type="ECO:0000256" key="3">
    <source>
        <dbReference type="ARBA" id="ARBA00023242"/>
    </source>
</evidence>
<evidence type="ECO:0000256" key="2">
    <source>
        <dbReference type="ARBA" id="ARBA00022491"/>
    </source>
</evidence>
<evidence type="ECO:0000256" key="4">
    <source>
        <dbReference type="PROSITE-ProRule" id="PRU00810"/>
    </source>
</evidence>
<dbReference type="InterPro" id="IPR013194">
    <property type="entry name" value="HDAC_interact_dom"/>
</dbReference>
<feature type="region of interest" description="Disordered" evidence="5">
    <location>
        <begin position="268"/>
        <end position="312"/>
    </location>
</feature>
<feature type="compositionally biased region" description="Basic and acidic residues" evidence="5">
    <location>
        <begin position="277"/>
        <end position="309"/>
    </location>
</feature>
<accession>A0ABR2PEC9</accession>
<name>A0ABR2PEC9_9ROSI</name>